<dbReference type="GO" id="GO:0005737">
    <property type="term" value="C:cytoplasm"/>
    <property type="evidence" value="ECO:0007669"/>
    <property type="project" value="UniProtKB-SubCell"/>
</dbReference>
<dbReference type="CDD" id="cd00555">
    <property type="entry name" value="Maf"/>
    <property type="match status" value="1"/>
</dbReference>
<evidence type="ECO:0000256" key="2">
    <source>
        <dbReference type="ARBA" id="ARBA00022801"/>
    </source>
</evidence>
<evidence type="ECO:0000256" key="4">
    <source>
        <dbReference type="HAMAP-Rule" id="MF_00528"/>
    </source>
</evidence>
<comment type="similarity">
    <text evidence="4">Belongs to the Maf family.</text>
</comment>
<evidence type="ECO:0000313" key="6">
    <source>
        <dbReference type="Proteomes" id="UP000664073"/>
    </source>
</evidence>
<dbReference type="Gene3D" id="3.90.950.10">
    <property type="match status" value="1"/>
</dbReference>
<dbReference type="SUPFAM" id="SSF52972">
    <property type="entry name" value="ITPase-like"/>
    <property type="match status" value="1"/>
</dbReference>
<dbReference type="HAMAP" id="MF_00528">
    <property type="entry name" value="Maf"/>
    <property type="match status" value="1"/>
</dbReference>
<keyword evidence="4" id="KW-0963">Cytoplasm</keyword>
<dbReference type="EC" id="3.6.1.9" evidence="4"/>
<proteinExistence type="inferred from homology"/>
<dbReference type="InterPro" id="IPR029001">
    <property type="entry name" value="ITPase-like_fam"/>
</dbReference>
<name>A0A939HLV5_9PROT</name>
<gene>
    <name evidence="5" type="ORF">J2D77_04460</name>
</gene>
<comment type="catalytic activity">
    <reaction evidence="4">
        <text>a ribonucleoside 5'-triphosphate + H2O = a ribonucleoside 5'-phosphate + diphosphate + H(+)</text>
        <dbReference type="Rhea" id="RHEA:23996"/>
        <dbReference type="ChEBI" id="CHEBI:15377"/>
        <dbReference type="ChEBI" id="CHEBI:15378"/>
        <dbReference type="ChEBI" id="CHEBI:33019"/>
        <dbReference type="ChEBI" id="CHEBI:58043"/>
        <dbReference type="ChEBI" id="CHEBI:61557"/>
        <dbReference type="EC" id="3.6.1.9"/>
    </reaction>
</comment>
<sequence>MPALVPPPALLQNNESPLLLASGSHSRRRMLENAGLVFESLTPGVDEDSIKHQARKAGCNAATTALKLAEAKALAVAGGDAVVIGADQMLSCQDRWYDKPTSLEDARAQLRTLRGQTHCLHTAVVLARHGQVVWRHVEEPRLSMRAFSDTFLTRYLQAEGARCLSSVGAYRLEGPGLLLFWHIEGDSFTIQGLPMLALMAALRQMNVLLD</sequence>
<accession>A0A939HLV5</accession>
<organism evidence="5 6">
    <name type="scientific">Acetobacter garciniae</name>
    <dbReference type="NCBI Taxonomy" id="2817435"/>
    <lineage>
        <taxon>Bacteria</taxon>
        <taxon>Pseudomonadati</taxon>
        <taxon>Pseudomonadota</taxon>
        <taxon>Alphaproteobacteria</taxon>
        <taxon>Acetobacterales</taxon>
        <taxon>Acetobacteraceae</taxon>
        <taxon>Acetobacter</taxon>
    </lineage>
</organism>
<keyword evidence="3 4" id="KW-0546">Nucleotide metabolism</keyword>
<keyword evidence="2 4" id="KW-0378">Hydrolase</keyword>
<comment type="cofactor">
    <cofactor evidence="1 4">
        <name>a divalent metal cation</name>
        <dbReference type="ChEBI" id="CHEBI:60240"/>
    </cofactor>
</comment>
<evidence type="ECO:0000256" key="1">
    <source>
        <dbReference type="ARBA" id="ARBA00001968"/>
    </source>
</evidence>
<evidence type="ECO:0000256" key="3">
    <source>
        <dbReference type="ARBA" id="ARBA00023080"/>
    </source>
</evidence>
<feature type="active site" description="Proton acceptor" evidence="4">
    <location>
        <position position="87"/>
    </location>
</feature>
<protein>
    <recommendedName>
        <fullName evidence="4">Nucleoside triphosphate pyrophosphatase</fullName>
        <ecNumber evidence="4">3.6.1.9</ecNumber>
    </recommendedName>
    <alternativeName>
        <fullName evidence="4">Nucleotide pyrophosphatase</fullName>
        <shortName evidence="4">Nucleotide PPase</shortName>
    </alternativeName>
</protein>
<dbReference type="RefSeq" id="WP_207845114.1">
    <property type="nucleotide sequence ID" value="NZ_JAFVMH010000002.1"/>
</dbReference>
<reference evidence="5" key="1">
    <citation type="submission" date="2021-03" db="EMBL/GenBank/DDBJ databases">
        <title>The complete genome sequence of Acetobacter sp. TBRC 12339.</title>
        <authorList>
            <person name="Charoenyingcharoen P."/>
            <person name="Yukphan P."/>
        </authorList>
    </citation>
    <scope>NUCLEOTIDE SEQUENCE</scope>
    <source>
        <strain evidence="5">TBRC 12339</strain>
    </source>
</reference>
<dbReference type="EMBL" id="JAFVMH010000002">
    <property type="protein sequence ID" value="MBO1324411.1"/>
    <property type="molecule type" value="Genomic_DNA"/>
</dbReference>
<comment type="caution">
    <text evidence="4">Lacks conserved residue(s) required for the propagation of feature annotation.</text>
</comment>
<dbReference type="AlphaFoldDB" id="A0A939HLV5"/>
<dbReference type="GO" id="GO:0009117">
    <property type="term" value="P:nucleotide metabolic process"/>
    <property type="evidence" value="ECO:0007669"/>
    <property type="project" value="UniProtKB-KW"/>
</dbReference>
<dbReference type="GO" id="GO:0047429">
    <property type="term" value="F:nucleoside triphosphate diphosphatase activity"/>
    <property type="evidence" value="ECO:0007669"/>
    <property type="project" value="UniProtKB-EC"/>
</dbReference>
<comment type="subcellular location">
    <subcellularLocation>
        <location evidence="4">Cytoplasm</location>
    </subcellularLocation>
</comment>
<keyword evidence="6" id="KW-1185">Reference proteome</keyword>
<dbReference type="PANTHER" id="PTHR43213:SF5">
    <property type="entry name" value="BIFUNCTIONAL DTTP_UTP PYROPHOSPHATASE_METHYLTRANSFERASE PROTEIN-RELATED"/>
    <property type="match status" value="1"/>
</dbReference>
<dbReference type="PANTHER" id="PTHR43213">
    <property type="entry name" value="BIFUNCTIONAL DTTP/UTP PYROPHOSPHATASE/METHYLTRANSFERASE PROTEIN-RELATED"/>
    <property type="match status" value="1"/>
</dbReference>
<comment type="catalytic activity">
    <reaction evidence="4">
        <text>a 2'-deoxyribonucleoside 5'-triphosphate + H2O = a 2'-deoxyribonucleoside 5'-phosphate + diphosphate + H(+)</text>
        <dbReference type="Rhea" id="RHEA:44644"/>
        <dbReference type="ChEBI" id="CHEBI:15377"/>
        <dbReference type="ChEBI" id="CHEBI:15378"/>
        <dbReference type="ChEBI" id="CHEBI:33019"/>
        <dbReference type="ChEBI" id="CHEBI:61560"/>
        <dbReference type="ChEBI" id="CHEBI:65317"/>
        <dbReference type="EC" id="3.6.1.9"/>
    </reaction>
</comment>
<dbReference type="Pfam" id="PF02545">
    <property type="entry name" value="Maf"/>
    <property type="match status" value="1"/>
</dbReference>
<comment type="caution">
    <text evidence="5">The sequence shown here is derived from an EMBL/GenBank/DDBJ whole genome shotgun (WGS) entry which is preliminary data.</text>
</comment>
<evidence type="ECO:0000313" key="5">
    <source>
        <dbReference type="EMBL" id="MBO1324411.1"/>
    </source>
</evidence>
<comment type="function">
    <text evidence="4">Nucleoside triphosphate pyrophosphatase. May have a dual role in cell division arrest and in preventing the incorporation of modified nucleotides into cellular nucleic acids.</text>
</comment>
<dbReference type="PIRSF" id="PIRSF006305">
    <property type="entry name" value="Maf"/>
    <property type="match status" value="1"/>
</dbReference>
<dbReference type="Proteomes" id="UP000664073">
    <property type="component" value="Unassembled WGS sequence"/>
</dbReference>
<dbReference type="InterPro" id="IPR003697">
    <property type="entry name" value="Maf-like"/>
</dbReference>